<dbReference type="PROSITE" id="PS51614">
    <property type="entry name" value="SAM_MT_ADRIFT"/>
    <property type="match status" value="1"/>
</dbReference>
<keyword evidence="4 7" id="KW-0808">Transferase</keyword>
<keyword evidence="5 7" id="KW-0949">S-adenosyl-L-methionine</keyword>
<evidence type="ECO:0000256" key="5">
    <source>
        <dbReference type="ARBA" id="ARBA00022691"/>
    </source>
</evidence>
<evidence type="ECO:0000256" key="6">
    <source>
        <dbReference type="ARBA" id="ARBA00049477"/>
    </source>
</evidence>
<dbReference type="InterPro" id="IPR002877">
    <property type="entry name" value="RNA_MeTrfase_FtsJ_dom"/>
</dbReference>
<comment type="catalytic activity">
    <reaction evidence="6">
        <text>a 5'-end (N(7)-methyl 5'-triphosphoguanosine)-(2'-O-methyl-ribonucleoside)-(ribonucleotide) in mRNA + S-adenosyl-L-methionine = a 5'-end (N(7)-methyl 5'-triphosphoguanosine)-(2'-O-methyl-ribonucleoside)-(2'-O-methyl-ribonucleotide) in mRNA + S-adenosyl-L-homocysteine + H(+)</text>
        <dbReference type="Rhea" id="RHEA:67024"/>
        <dbReference type="Rhea" id="RHEA-COMP:17169"/>
        <dbReference type="Rhea" id="RHEA-COMP:17170"/>
        <dbReference type="ChEBI" id="CHEBI:15378"/>
        <dbReference type="ChEBI" id="CHEBI:57856"/>
        <dbReference type="ChEBI" id="CHEBI:59789"/>
        <dbReference type="ChEBI" id="CHEBI:167612"/>
        <dbReference type="ChEBI" id="CHEBI:167614"/>
        <dbReference type="EC" id="2.1.1.296"/>
    </reaction>
</comment>
<evidence type="ECO:0000313" key="9">
    <source>
        <dbReference type="EMBL" id="GBP17321.1"/>
    </source>
</evidence>
<name>A0A4C1TTH3_EUMVA</name>
<dbReference type="PANTHER" id="PTHR16121">
    <property type="entry name" value="CAP-SPECIFIC MRNA (NUCLEOSIDE-2'-O-)-METHYLTRANSFERASE 1-RELATED"/>
    <property type="match status" value="1"/>
</dbReference>
<feature type="domain" description="Adrift-type SAM-dependent 2'-O-MTase" evidence="8">
    <location>
        <begin position="23"/>
        <end position="282"/>
    </location>
</feature>
<dbReference type="Gene3D" id="3.40.50.12760">
    <property type="match status" value="1"/>
</dbReference>
<comment type="caution">
    <text evidence="9">The sequence shown here is derived from an EMBL/GenBank/DDBJ whole genome shotgun (WGS) entry which is preliminary data.</text>
</comment>
<dbReference type="AlphaFoldDB" id="A0A4C1TTH3"/>
<dbReference type="PANTHER" id="PTHR16121:SF2">
    <property type="entry name" value="CAP-SPECIFIC MRNA (NUCLEOSIDE-2'-O-)-METHYLTRANSFERASE 2"/>
    <property type="match status" value="1"/>
</dbReference>
<dbReference type="EC" id="2.1.1.296" evidence="1"/>
<dbReference type="GO" id="GO:0005737">
    <property type="term" value="C:cytoplasm"/>
    <property type="evidence" value="ECO:0007669"/>
    <property type="project" value="TreeGrafter"/>
</dbReference>
<evidence type="ECO:0000313" key="10">
    <source>
        <dbReference type="Proteomes" id="UP000299102"/>
    </source>
</evidence>
<feature type="binding site" evidence="7">
    <location>
        <position position="81"/>
    </location>
    <ligand>
        <name>S-adenosyl-L-methionine</name>
        <dbReference type="ChEBI" id="CHEBI:59789"/>
    </ligand>
</feature>
<feature type="binding site" evidence="7">
    <location>
        <position position="218"/>
    </location>
    <ligand>
        <name>S-adenosyl-L-methionine</name>
        <dbReference type="ChEBI" id="CHEBI:59789"/>
    </ligand>
</feature>
<evidence type="ECO:0000259" key="8">
    <source>
        <dbReference type="PROSITE" id="PS51614"/>
    </source>
</evidence>
<organism evidence="9 10">
    <name type="scientific">Eumeta variegata</name>
    <name type="common">Bagworm moth</name>
    <name type="synonym">Eumeta japonica</name>
    <dbReference type="NCBI Taxonomy" id="151549"/>
    <lineage>
        <taxon>Eukaryota</taxon>
        <taxon>Metazoa</taxon>
        <taxon>Ecdysozoa</taxon>
        <taxon>Arthropoda</taxon>
        <taxon>Hexapoda</taxon>
        <taxon>Insecta</taxon>
        <taxon>Pterygota</taxon>
        <taxon>Neoptera</taxon>
        <taxon>Endopterygota</taxon>
        <taxon>Lepidoptera</taxon>
        <taxon>Glossata</taxon>
        <taxon>Ditrysia</taxon>
        <taxon>Tineoidea</taxon>
        <taxon>Psychidae</taxon>
        <taxon>Oiketicinae</taxon>
        <taxon>Eumeta</taxon>
    </lineage>
</organism>
<dbReference type="GO" id="GO:0004483">
    <property type="term" value="F:methyltransferase cap1 activity"/>
    <property type="evidence" value="ECO:0007669"/>
    <property type="project" value="TreeGrafter"/>
</dbReference>
<dbReference type="GO" id="GO:0005634">
    <property type="term" value="C:nucleus"/>
    <property type="evidence" value="ECO:0007669"/>
    <property type="project" value="TreeGrafter"/>
</dbReference>
<dbReference type="Pfam" id="PF01728">
    <property type="entry name" value="FtsJ"/>
    <property type="match status" value="1"/>
</dbReference>
<evidence type="ECO:0000256" key="1">
    <source>
        <dbReference type="ARBA" id="ARBA00012770"/>
    </source>
</evidence>
<gene>
    <name evidence="9" type="primary">Cmtr2</name>
    <name evidence="9" type="ORF">EVAR_17808_1</name>
</gene>
<dbReference type="STRING" id="151549.A0A4C1TTH3"/>
<evidence type="ECO:0000256" key="3">
    <source>
        <dbReference type="ARBA" id="ARBA00022603"/>
    </source>
</evidence>
<dbReference type="GO" id="GO:0120550">
    <property type="term" value="F:methyltransferase cap2 activity"/>
    <property type="evidence" value="ECO:0007669"/>
    <property type="project" value="UniProtKB-EC"/>
</dbReference>
<comment type="caution">
    <text evidence="7">Lacks conserved residue(s) required for the propagation of feature annotation.</text>
</comment>
<evidence type="ECO:0000256" key="4">
    <source>
        <dbReference type="ARBA" id="ARBA00022679"/>
    </source>
</evidence>
<protein>
    <recommendedName>
        <fullName evidence="2">Cap-specific mRNA (nucleoside-2'-O-)-methyltransferase 2</fullName>
        <ecNumber evidence="1">2.1.1.296</ecNumber>
    </recommendedName>
</protein>
<keyword evidence="3 7" id="KW-0489">Methyltransferase</keyword>
<dbReference type="InterPro" id="IPR025807">
    <property type="entry name" value="Adrift-typ_MeTrfase"/>
</dbReference>
<accession>A0A4C1TTH3</accession>
<sequence>MHTRRRNPAGEVGWKVKCVINPEFLTQAWTKFYECACTYNIIPNQVLVDKKMVSLHLCEAPGAFIASLNHFLQSNFQGIEWHWAASTLNPYYEGNSLANMISDDRFMFHTLDHWVFGADNTGNLMNWDNSQAIIQQAKSLGKSNNFGVKNEPRSGQPVMNKINAILEKVEQDRHITSYHIAEELGIDHKIILIHSLKAGCTKKLDTWVPHKVMLVTADGSIDCLERPDAQEEITSPLHYCEIVTGLQALSEGNLFNEVHIYKPATSRQGNSEVYAVCLGFHGYDHLKSYIPILKTAYGTELYSNKAIFPKECIPEDFLQQVVNCANYFCEKQCEVINRNLAAYFHTADKYSINKIKRLRLMVSSEFIVRCVILRNKHVPSSPNFNCVKYKTMSVLEFDYSEPYDVYEKRYFVKLYNHLTEMEEGRLVKYHIHTEDGCEVVAYAVVFYPASELRWSTSSINPTSLHAYLIPSQKAVN</sequence>
<dbReference type="InterPro" id="IPR050851">
    <property type="entry name" value="mRNA_Cap_2O-Ribose_MeTrfase"/>
</dbReference>
<dbReference type="EMBL" id="BGZK01000086">
    <property type="protein sequence ID" value="GBP17321.1"/>
    <property type="molecule type" value="Genomic_DNA"/>
</dbReference>
<dbReference type="Proteomes" id="UP000299102">
    <property type="component" value="Unassembled WGS sequence"/>
</dbReference>
<feature type="binding site" evidence="7">
    <location>
        <position position="62"/>
    </location>
    <ligand>
        <name>S-adenosyl-L-methionine</name>
        <dbReference type="ChEBI" id="CHEBI:59789"/>
    </ligand>
</feature>
<dbReference type="GO" id="GO:0006370">
    <property type="term" value="P:7-methylguanosine mRNA capping"/>
    <property type="evidence" value="ECO:0007669"/>
    <property type="project" value="TreeGrafter"/>
</dbReference>
<keyword evidence="10" id="KW-1185">Reference proteome</keyword>
<dbReference type="GO" id="GO:0032259">
    <property type="term" value="P:methylation"/>
    <property type="evidence" value="ECO:0007669"/>
    <property type="project" value="UniProtKB-KW"/>
</dbReference>
<evidence type="ECO:0000256" key="7">
    <source>
        <dbReference type="PROSITE-ProRule" id="PRU00946"/>
    </source>
</evidence>
<reference evidence="9 10" key="1">
    <citation type="journal article" date="2019" name="Commun. Biol.">
        <title>The bagworm genome reveals a unique fibroin gene that provides high tensile strength.</title>
        <authorList>
            <person name="Kono N."/>
            <person name="Nakamura H."/>
            <person name="Ohtoshi R."/>
            <person name="Tomita M."/>
            <person name="Numata K."/>
            <person name="Arakawa K."/>
        </authorList>
    </citation>
    <scope>NUCLEOTIDE SEQUENCE [LARGE SCALE GENOMIC DNA]</scope>
</reference>
<proteinExistence type="predicted"/>
<evidence type="ECO:0000256" key="2">
    <source>
        <dbReference type="ARBA" id="ARBA00021134"/>
    </source>
</evidence>
<dbReference type="OrthoDB" id="429597at2759"/>